<dbReference type="Gene3D" id="1.25.40.10">
    <property type="entry name" value="Tetratricopeptide repeat domain"/>
    <property type="match status" value="2"/>
</dbReference>
<dbReference type="InterPro" id="IPR002885">
    <property type="entry name" value="PPR_rpt"/>
</dbReference>
<dbReference type="AlphaFoldDB" id="A0A7J6VXD6"/>
<keyword evidence="1" id="KW-0677">Repeat</keyword>
<dbReference type="PANTHER" id="PTHR47926">
    <property type="entry name" value="PENTATRICOPEPTIDE REPEAT-CONTAINING PROTEIN"/>
    <property type="match status" value="1"/>
</dbReference>
<dbReference type="PROSITE" id="PS51375">
    <property type="entry name" value="PPR"/>
    <property type="match status" value="2"/>
</dbReference>
<dbReference type="GO" id="GO:0003723">
    <property type="term" value="F:RNA binding"/>
    <property type="evidence" value="ECO:0007669"/>
    <property type="project" value="InterPro"/>
</dbReference>
<dbReference type="EMBL" id="JABWDY010026232">
    <property type="protein sequence ID" value="KAF5188855.1"/>
    <property type="molecule type" value="Genomic_DNA"/>
</dbReference>
<dbReference type="OrthoDB" id="768257at2759"/>
<name>A0A7J6VXD6_THATH</name>
<evidence type="ECO:0000256" key="1">
    <source>
        <dbReference type="ARBA" id="ARBA00022737"/>
    </source>
</evidence>
<feature type="repeat" description="PPR" evidence="2">
    <location>
        <begin position="40"/>
        <end position="74"/>
    </location>
</feature>
<keyword evidence="4" id="KW-1185">Reference proteome</keyword>
<dbReference type="FunFam" id="1.25.40.10:FF:000090">
    <property type="entry name" value="Pentatricopeptide repeat-containing protein, chloroplastic"/>
    <property type="match status" value="1"/>
</dbReference>
<sequence>MKIKDIVTWNSMIAGYAQHGLADLALNMLKEMEKVEIKPDAITFLAVLSSCRHAGLVKLGHLCFKFMVQHGLEPDLDHYSCIVDLLGRAGLVEEAKHFIDKMPIFPNAVIWGSLLSSCRLHGKVQIGIEAAENRLLLVPHCVATHIQLVNLYANAGCWEQVAKVRKMMKDRGLKTNPGFSWIEIKNKVYRFRAEDRSNTRVGEILAVENENWVSSRNNNQAAAAGGKFINYLSQVEAVANGLGVEDGVTLVESQRVFDLLKIESAHSLKLKPRDF</sequence>
<dbReference type="InterPro" id="IPR011990">
    <property type="entry name" value="TPR-like_helical_dom_sf"/>
</dbReference>
<dbReference type="Pfam" id="PF20431">
    <property type="entry name" value="E_motif"/>
    <property type="match status" value="1"/>
</dbReference>
<comment type="caution">
    <text evidence="3">The sequence shown here is derived from an EMBL/GenBank/DDBJ whole genome shotgun (WGS) entry which is preliminary data.</text>
</comment>
<organism evidence="3 4">
    <name type="scientific">Thalictrum thalictroides</name>
    <name type="common">Rue-anemone</name>
    <name type="synonym">Anemone thalictroides</name>
    <dbReference type="NCBI Taxonomy" id="46969"/>
    <lineage>
        <taxon>Eukaryota</taxon>
        <taxon>Viridiplantae</taxon>
        <taxon>Streptophyta</taxon>
        <taxon>Embryophyta</taxon>
        <taxon>Tracheophyta</taxon>
        <taxon>Spermatophyta</taxon>
        <taxon>Magnoliopsida</taxon>
        <taxon>Ranunculales</taxon>
        <taxon>Ranunculaceae</taxon>
        <taxon>Thalictroideae</taxon>
        <taxon>Thalictrum</taxon>
    </lineage>
</organism>
<dbReference type="Pfam" id="PF13041">
    <property type="entry name" value="PPR_2"/>
    <property type="match status" value="1"/>
</dbReference>
<dbReference type="NCBIfam" id="TIGR00756">
    <property type="entry name" value="PPR"/>
    <property type="match status" value="1"/>
</dbReference>
<evidence type="ECO:0000256" key="2">
    <source>
        <dbReference type="PROSITE-ProRule" id="PRU00708"/>
    </source>
</evidence>
<dbReference type="Proteomes" id="UP000554482">
    <property type="component" value="Unassembled WGS sequence"/>
</dbReference>
<dbReference type="GO" id="GO:0009451">
    <property type="term" value="P:RNA modification"/>
    <property type="evidence" value="ECO:0007669"/>
    <property type="project" value="InterPro"/>
</dbReference>
<proteinExistence type="predicted"/>
<reference evidence="3 4" key="1">
    <citation type="submission" date="2020-06" db="EMBL/GenBank/DDBJ databases">
        <title>Transcriptomic and genomic resources for Thalictrum thalictroides and T. hernandezii: Facilitating candidate gene discovery in an emerging model plant lineage.</title>
        <authorList>
            <person name="Arias T."/>
            <person name="Riano-Pachon D.M."/>
            <person name="Di Stilio V.S."/>
        </authorList>
    </citation>
    <scope>NUCLEOTIDE SEQUENCE [LARGE SCALE GENOMIC DNA]</scope>
    <source>
        <strain evidence="4">cv. WT478/WT964</strain>
        <tissue evidence="3">Leaves</tissue>
    </source>
</reference>
<evidence type="ECO:0000313" key="3">
    <source>
        <dbReference type="EMBL" id="KAF5188855.1"/>
    </source>
</evidence>
<evidence type="ECO:0000313" key="4">
    <source>
        <dbReference type="Proteomes" id="UP000554482"/>
    </source>
</evidence>
<dbReference type="InterPro" id="IPR046960">
    <property type="entry name" value="PPR_At4g14850-like_plant"/>
</dbReference>
<dbReference type="Pfam" id="PF12854">
    <property type="entry name" value="PPR_1"/>
    <property type="match status" value="1"/>
</dbReference>
<accession>A0A7J6VXD6</accession>
<dbReference type="PANTHER" id="PTHR47926:SF438">
    <property type="entry name" value="PENTATRICOPEPTIDE REPEAT-CONTAINING PROTEIN"/>
    <property type="match status" value="1"/>
</dbReference>
<feature type="repeat" description="PPR" evidence="2">
    <location>
        <begin position="5"/>
        <end position="39"/>
    </location>
</feature>
<dbReference type="InterPro" id="IPR046848">
    <property type="entry name" value="E_motif"/>
</dbReference>
<gene>
    <name evidence="3" type="ORF">FRX31_021558</name>
</gene>
<protein>
    <submittedName>
        <fullName evidence="3">Pentatricopeptide repeat-containing protein</fullName>
    </submittedName>
</protein>